<dbReference type="PANTHER" id="PTHR35739:SF1">
    <property type="entry name" value="OS01G0861700 PROTEIN"/>
    <property type="match status" value="1"/>
</dbReference>
<sequence length="156" mass="17892">MLYKPVILHFVPSDAYESPTLIYKSDIVFGFVEEILCYSDTKFPDPPLTVTKNTINSIWGWSGETTPLVVWVVALEHRSRAWHFERMVKWTYDIATGGGSVRGDPSMGSPRMEVKKYAKSYSQLLQVMLEHAQMEETVLFQILNPLIEVPCFFEVP</sequence>
<protein>
    <recommendedName>
        <fullName evidence="3">Hemerythrin-like domain-containing protein</fullName>
    </recommendedName>
</protein>
<reference evidence="1" key="1">
    <citation type="submission" date="2020-06" db="EMBL/GenBank/DDBJ databases">
        <authorList>
            <person name="Li T."/>
            <person name="Hu X."/>
            <person name="Zhang T."/>
            <person name="Song X."/>
            <person name="Zhang H."/>
            <person name="Dai N."/>
            <person name="Sheng W."/>
            <person name="Hou X."/>
            <person name="Wei L."/>
        </authorList>
    </citation>
    <scope>NUCLEOTIDE SEQUENCE</scope>
    <source>
        <strain evidence="1">3651</strain>
        <tissue evidence="1">Leaf</tissue>
    </source>
</reference>
<evidence type="ECO:0008006" key="3">
    <source>
        <dbReference type="Google" id="ProtNLM"/>
    </source>
</evidence>
<evidence type="ECO:0000313" key="2">
    <source>
        <dbReference type="Proteomes" id="UP001293254"/>
    </source>
</evidence>
<name>A0AAE2CM24_9LAMI</name>
<gene>
    <name evidence="1" type="ORF">Salat_1486500</name>
</gene>
<reference evidence="1" key="2">
    <citation type="journal article" date="2024" name="Plant">
        <title>Genomic evolution and insights into agronomic trait innovations of Sesamum species.</title>
        <authorList>
            <person name="Miao H."/>
            <person name="Wang L."/>
            <person name="Qu L."/>
            <person name="Liu H."/>
            <person name="Sun Y."/>
            <person name="Le M."/>
            <person name="Wang Q."/>
            <person name="Wei S."/>
            <person name="Zheng Y."/>
            <person name="Lin W."/>
            <person name="Duan Y."/>
            <person name="Cao H."/>
            <person name="Xiong S."/>
            <person name="Wang X."/>
            <person name="Wei L."/>
            <person name="Li C."/>
            <person name="Ma Q."/>
            <person name="Ju M."/>
            <person name="Zhao R."/>
            <person name="Li G."/>
            <person name="Mu C."/>
            <person name="Tian Q."/>
            <person name="Mei H."/>
            <person name="Zhang T."/>
            <person name="Gao T."/>
            <person name="Zhang H."/>
        </authorList>
    </citation>
    <scope>NUCLEOTIDE SEQUENCE</scope>
    <source>
        <strain evidence="1">3651</strain>
    </source>
</reference>
<dbReference type="EMBL" id="JACGWO010000005">
    <property type="protein sequence ID" value="KAK4427176.1"/>
    <property type="molecule type" value="Genomic_DNA"/>
</dbReference>
<comment type="caution">
    <text evidence="1">The sequence shown here is derived from an EMBL/GenBank/DDBJ whole genome shotgun (WGS) entry which is preliminary data.</text>
</comment>
<organism evidence="1 2">
    <name type="scientific">Sesamum alatum</name>
    <dbReference type="NCBI Taxonomy" id="300844"/>
    <lineage>
        <taxon>Eukaryota</taxon>
        <taxon>Viridiplantae</taxon>
        <taxon>Streptophyta</taxon>
        <taxon>Embryophyta</taxon>
        <taxon>Tracheophyta</taxon>
        <taxon>Spermatophyta</taxon>
        <taxon>Magnoliopsida</taxon>
        <taxon>eudicotyledons</taxon>
        <taxon>Gunneridae</taxon>
        <taxon>Pentapetalae</taxon>
        <taxon>asterids</taxon>
        <taxon>lamiids</taxon>
        <taxon>Lamiales</taxon>
        <taxon>Pedaliaceae</taxon>
        <taxon>Sesamum</taxon>
    </lineage>
</organism>
<proteinExistence type="predicted"/>
<dbReference type="PANTHER" id="PTHR35739">
    <property type="entry name" value="OS01G0861700 PROTEIN"/>
    <property type="match status" value="1"/>
</dbReference>
<evidence type="ECO:0000313" key="1">
    <source>
        <dbReference type="EMBL" id="KAK4427176.1"/>
    </source>
</evidence>
<dbReference type="Proteomes" id="UP001293254">
    <property type="component" value="Unassembled WGS sequence"/>
</dbReference>
<dbReference type="AlphaFoldDB" id="A0AAE2CM24"/>
<accession>A0AAE2CM24</accession>
<keyword evidence="2" id="KW-1185">Reference proteome</keyword>